<dbReference type="EMBL" id="FTNO01000004">
    <property type="protein sequence ID" value="SIR74086.1"/>
    <property type="molecule type" value="Genomic_DNA"/>
</dbReference>
<evidence type="ECO:0000313" key="1">
    <source>
        <dbReference type="EMBL" id="SIR74086.1"/>
    </source>
</evidence>
<proteinExistence type="predicted"/>
<reference evidence="2" key="1">
    <citation type="submission" date="2017-01" db="EMBL/GenBank/DDBJ databases">
        <authorList>
            <person name="Varghese N."/>
            <person name="Submissions S."/>
        </authorList>
    </citation>
    <scope>NUCLEOTIDE SEQUENCE [LARGE SCALE GENOMIC DNA]</scope>
    <source>
        <strain evidence="2">CGMCC 1.7737</strain>
    </source>
</reference>
<organism evidence="1 2">
    <name type="scientific">Haladaptatus litoreus</name>
    <dbReference type="NCBI Taxonomy" id="553468"/>
    <lineage>
        <taxon>Archaea</taxon>
        <taxon>Methanobacteriati</taxon>
        <taxon>Methanobacteriota</taxon>
        <taxon>Stenosarchaea group</taxon>
        <taxon>Halobacteria</taxon>
        <taxon>Halobacteriales</taxon>
        <taxon>Haladaptataceae</taxon>
        <taxon>Haladaptatus</taxon>
    </lineage>
</organism>
<dbReference type="RefSeq" id="WP_076431428.1">
    <property type="nucleotide sequence ID" value="NZ_FTNO01000004.1"/>
</dbReference>
<sequence>MSAPHPGGNPNAQLYEQLKRDVLERVPHIITIEYIPDDVAAKQLQATFDPSRIDPPTGPEAPELIIEWYRQSPHDWFRINYSDPNTGFHAGWHQDEDHEDLGRAHFQYSIDEETTHQPVTFQHETPSLILWEIIENLLEEILPTYHR</sequence>
<keyword evidence="2" id="KW-1185">Reference proteome</keyword>
<dbReference type="OrthoDB" id="165318at2157"/>
<dbReference type="AlphaFoldDB" id="A0A1N7DE36"/>
<evidence type="ECO:0000313" key="2">
    <source>
        <dbReference type="Proteomes" id="UP000186914"/>
    </source>
</evidence>
<accession>A0A1N7DE36</accession>
<dbReference type="Proteomes" id="UP000186914">
    <property type="component" value="Unassembled WGS sequence"/>
</dbReference>
<protein>
    <submittedName>
        <fullName evidence="1">Uncharacterized protein</fullName>
    </submittedName>
</protein>
<gene>
    <name evidence="1" type="ORF">SAMN05421858_3548</name>
</gene>
<name>A0A1N7DE36_9EURY</name>